<accession>A0A1L5PHA0</accession>
<keyword evidence="1" id="KW-0614">Plasmid</keyword>
<gene>
    <name evidence="1" type="ORF">AM571_PC01858</name>
</gene>
<name>A0A1L5PHA0_RHIET</name>
<organism evidence="1 2">
    <name type="scientific">Rhizobium etli 8C-3</name>
    <dbReference type="NCBI Taxonomy" id="538025"/>
    <lineage>
        <taxon>Bacteria</taxon>
        <taxon>Pseudomonadati</taxon>
        <taxon>Pseudomonadota</taxon>
        <taxon>Alphaproteobacteria</taxon>
        <taxon>Hyphomicrobiales</taxon>
        <taxon>Rhizobiaceae</taxon>
        <taxon>Rhizobium/Agrobacterium group</taxon>
        <taxon>Rhizobium</taxon>
    </lineage>
</organism>
<reference evidence="1 2" key="1">
    <citation type="submission" date="2016-09" db="EMBL/GenBank/DDBJ databases">
        <title>The complete genome sequences of Rhizobium gallicum, symbiovars gallicum and phaseoli, symbionts associated to common bean (Phaseolus vulgaris).</title>
        <authorList>
            <person name="Bustos P."/>
            <person name="Santamaria R.I."/>
            <person name="Perez-Carrascal O.M."/>
            <person name="Juarez S."/>
            <person name="Lozano L."/>
            <person name="Martinez-Flores I."/>
            <person name="Martinez-Romero E."/>
            <person name="Cevallos M."/>
            <person name="Romero D."/>
            <person name="Davila G."/>
            <person name="Gonzalez V."/>
        </authorList>
    </citation>
    <scope>NUCLEOTIDE SEQUENCE [LARGE SCALE GENOMIC DNA]</scope>
    <source>
        <strain evidence="1 2">8C-3</strain>
        <plasmid evidence="2">Plasmid prsp8c3c</plasmid>
    </source>
</reference>
<evidence type="ECO:0000313" key="2">
    <source>
        <dbReference type="Proteomes" id="UP000185109"/>
    </source>
</evidence>
<protein>
    <submittedName>
        <fullName evidence="1">Uncharacterized protein</fullName>
    </submittedName>
</protein>
<sequence>MAWPQRIPMAALRLSSSKENLRRVLTAVIGYRTDFSCSLSVRIGSPHWRQLRTDCGLAAKALEGLRTSDHVVNRSSKSIAGTYMVEKLKLMTSSMHPRIVHDPKGTFPIS</sequence>
<geneLocation type="plasmid" evidence="2">
    <name>prsp8c3c</name>
</geneLocation>
<evidence type="ECO:0000313" key="1">
    <source>
        <dbReference type="EMBL" id="APO79588.1"/>
    </source>
</evidence>
<dbReference type="EMBL" id="CP017244">
    <property type="protein sequence ID" value="APO79588.1"/>
    <property type="molecule type" value="Genomic_DNA"/>
</dbReference>
<dbReference type="AlphaFoldDB" id="A0A1L5PHA0"/>
<proteinExistence type="predicted"/>
<dbReference type="Proteomes" id="UP000185109">
    <property type="component" value="Plasmid pRsp8C3c"/>
</dbReference>